<evidence type="ECO:0000256" key="2">
    <source>
        <dbReference type="HAMAP-Rule" id="MF_00612"/>
    </source>
</evidence>
<comment type="similarity">
    <text evidence="1 2">Belongs to the UPF0225 family.</text>
</comment>
<gene>
    <name evidence="4" type="ORF">ETEE_3504</name>
</gene>
<dbReference type="RefSeq" id="WP_034165117.1">
    <property type="nucleotide sequence ID" value="NZ_CP006664.1"/>
</dbReference>
<dbReference type="Pfam" id="PF02810">
    <property type="entry name" value="SEC-C"/>
    <property type="match status" value="2"/>
</dbReference>
<dbReference type="NCBIfam" id="NF002486">
    <property type="entry name" value="PRK01752.1"/>
    <property type="match status" value="1"/>
</dbReference>
<dbReference type="Pfam" id="PF17775">
    <property type="entry name" value="YchJ_M-like"/>
    <property type="match status" value="1"/>
</dbReference>
<evidence type="ECO:0000259" key="3">
    <source>
        <dbReference type="Pfam" id="PF17775"/>
    </source>
</evidence>
<dbReference type="EMBL" id="CP006664">
    <property type="protein sequence ID" value="AIJ09925.1"/>
    <property type="molecule type" value="Genomic_DNA"/>
</dbReference>
<dbReference type="InterPro" id="IPR004027">
    <property type="entry name" value="SEC_C_motif"/>
</dbReference>
<dbReference type="KEGG" id="ete:ETEE_3504"/>
<dbReference type="Proteomes" id="UP000028681">
    <property type="component" value="Chromosome"/>
</dbReference>
<reference evidence="4 5" key="1">
    <citation type="journal article" date="2012" name="PLoS ONE">
        <title>Edwardsiella comparative phylogenomics reveal the new intra/inter-species taxonomic relationships, virulence evolution and niche adaptation mechanisms.</title>
        <authorList>
            <person name="Yang M."/>
            <person name="Lv Y."/>
            <person name="Xiao J."/>
            <person name="Wu H."/>
            <person name="Zheng H."/>
            <person name="Liu Q."/>
            <person name="Zhang Y."/>
            <person name="Wang Q."/>
        </authorList>
    </citation>
    <scope>NUCLEOTIDE SEQUENCE [LARGE SCALE GENOMIC DNA]</scope>
    <source>
        <strain evidence="5">080813</strain>
    </source>
</reference>
<dbReference type="PANTHER" id="PTHR33747:SF1">
    <property type="entry name" value="ADENYLATE CYCLASE-ASSOCIATED CAP C-TERMINAL DOMAIN-CONTAINING PROTEIN"/>
    <property type="match status" value="1"/>
</dbReference>
<accession>A0A076LN53</accession>
<dbReference type="SUPFAM" id="SSF103642">
    <property type="entry name" value="Sec-C motif"/>
    <property type="match status" value="1"/>
</dbReference>
<dbReference type="SUPFAM" id="SSF54427">
    <property type="entry name" value="NTF2-like"/>
    <property type="match status" value="1"/>
</dbReference>
<dbReference type="InterPro" id="IPR032710">
    <property type="entry name" value="NTF2-like_dom_sf"/>
</dbReference>
<dbReference type="AlphaFoldDB" id="A0A076LN53"/>
<dbReference type="HAMAP" id="MF_00612">
    <property type="entry name" value="UPF0225"/>
    <property type="match status" value="1"/>
</dbReference>
<sequence>MTLHHPLDAPCPCGSERGFSDCCAPYLNGERRATTPEQLMRSRYSAFVTHHADYLIATWHPDCQMAAERDAIIASFADTQWLGLRVIATLPGRDAHEGFVEFIARFHTPSTQQNGAIHERSRFLDLNHAWYYVDGARPTIGRNDPCPCASGNKYKKCCGR</sequence>
<dbReference type="InterPro" id="IPR048469">
    <property type="entry name" value="YchJ-like_M"/>
</dbReference>
<dbReference type="InterPro" id="IPR023006">
    <property type="entry name" value="YchJ-like"/>
</dbReference>
<name>A0A076LN53_9GAMM</name>
<dbReference type="Gene3D" id="3.10.450.50">
    <property type="match status" value="1"/>
</dbReference>
<dbReference type="PANTHER" id="PTHR33747">
    <property type="entry name" value="UPF0225 PROTEIN SCO1677"/>
    <property type="match status" value="1"/>
</dbReference>
<evidence type="ECO:0000313" key="5">
    <source>
        <dbReference type="Proteomes" id="UP000028681"/>
    </source>
</evidence>
<dbReference type="GeneID" id="33940938"/>
<protein>
    <recommendedName>
        <fullName evidence="2">UPF0225 protein ETEE_3504</fullName>
    </recommendedName>
</protein>
<dbReference type="NCBIfam" id="NF002449">
    <property type="entry name" value="PRK01617.1"/>
    <property type="match status" value="1"/>
</dbReference>
<proteinExistence type="inferred from homology"/>
<evidence type="ECO:0000313" key="4">
    <source>
        <dbReference type="EMBL" id="AIJ09925.1"/>
    </source>
</evidence>
<organism evidence="4 5">
    <name type="scientific">Edwardsiella anguillarum ET080813</name>
    <dbReference type="NCBI Taxonomy" id="667120"/>
    <lineage>
        <taxon>Bacteria</taxon>
        <taxon>Pseudomonadati</taxon>
        <taxon>Pseudomonadota</taxon>
        <taxon>Gammaproteobacteria</taxon>
        <taxon>Enterobacterales</taxon>
        <taxon>Hafniaceae</taxon>
        <taxon>Edwardsiella</taxon>
    </lineage>
</organism>
<evidence type="ECO:0000256" key="1">
    <source>
        <dbReference type="ARBA" id="ARBA00010839"/>
    </source>
</evidence>
<dbReference type="HOGENOM" id="CLU_099590_0_0_6"/>
<feature type="domain" description="YchJ-like middle NTF2-like" evidence="3">
    <location>
        <begin position="35"/>
        <end position="135"/>
    </location>
</feature>